<dbReference type="Pfam" id="PF20317">
    <property type="entry name" value="HTH_60"/>
    <property type="match status" value="1"/>
</dbReference>
<keyword evidence="2" id="KW-1185">Reference proteome</keyword>
<reference evidence="1 2" key="1">
    <citation type="journal article" date="2013" name="Genome Announc.">
        <title>Complete Genome Sequence of the Solvent Producer Clostridium saccharobutylicum NCP262 (DSM 13864).</title>
        <authorList>
            <person name="Poehlein A."/>
            <person name="Hartwich K."/>
            <person name="Krabben P."/>
            <person name="Ehrenreich A."/>
            <person name="Liebl W."/>
            <person name="Durre P."/>
            <person name="Gottschalk G."/>
            <person name="Daniel R."/>
        </authorList>
    </citation>
    <scope>NUCLEOTIDE SEQUENCE [LARGE SCALE GENOMIC DNA]</scope>
    <source>
        <strain evidence="1">DSM 13864</strain>
    </source>
</reference>
<dbReference type="KEGG" id="csb:CLSA_c05550"/>
<evidence type="ECO:0000313" key="2">
    <source>
        <dbReference type="Proteomes" id="UP000017118"/>
    </source>
</evidence>
<dbReference type="InterPro" id="IPR046930">
    <property type="entry name" value="HTH_60"/>
</dbReference>
<accession>U5MPG4</accession>
<evidence type="ECO:0000313" key="1">
    <source>
        <dbReference type="EMBL" id="AGX41571.1"/>
    </source>
</evidence>
<dbReference type="eggNOG" id="ENOG5032WAI">
    <property type="taxonomic scope" value="Bacteria"/>
</dbReference>
<dbReference type="AlphaFoldDB" id="U5MPG4"/>
<dbReference type="EMBL" id="CP006721">
    <property type="protein sequence ID" value="AGX41571.1"/>
    <property type="molecule type" value="Genomic_DNA"/>
</dbReference>
<protein>
    <submittedName>
        <fullName evidence="1">Uncharacterized protein</fullName>
    </submittedName>
</protein>
<proteinExistence type="predicted"/>
<dbReference type="Proteomes" id="UP000017118">
    <property type="component" value="Chromosome"/>
</dbReference>
<name>U5MPG4_CLOSA</name>
<dbReference type="RefSeq" id="WP_022743858.1">
    <property type="nucleotide sequence ID" value="NZ_AYXL01000174.1"/>
</dbReference>
<dbReference type="PATRIC" id="fig|1345695.3.peg.493"/>
<sequence length="159" mass="18433">MLKLYVIRKDKIMDKFETIKNNISENEPTRNNLLKAVTNFKLSTKALQKITGLDPEWLNSYLNKRASVHDLSYQSMAELSNLSFMLSDAITFVDNDDRIKGIIDILKEEFYISYETIALYAKIDVIDVEKFIEDTKSIGFEKKYKIATISSLLLYLSKK</sequence>
<organism evidence="1 2">
    <name type="scientific">Clostridium saccharobutylicum DSM 13864</name>
    <dbReference type="NCBI Taxonomy" id="1345695"/>
    <lineage>
        <taxon>Bacteria</taxon>
        <taxon>Bacillati</taxon>
        <taxon>Bacillota</taxon>
        <taxon>Clostridia</taxon>
        <taxon>Eubacteriales</taxon>
        <taxon>Clostridiaceae</taxon>
        <taxon>Clostridium</taxon>
    </lineage>
</organism>
<gene>
    <name evidence="1" type="ORF">CLSA_c05550</name>
</gene>
<dbReference type="HOGENOM" id="CLU_1552587_0_0_9"/>